<sequence>MIVHIVRHREFQRGNFTLEDAEREGKLQTSVAEGNITAVKKMLGEDIPAGRGDFTPSCTSNSFDSA</sequence>
<evidence type="ECO:0000313" key="2">
    <source>
        <dbReference type="Proteomes" id="UP000801492"/>
    </source>
</evidence>
<protein>
    <submittedName>
        <fullName evidence="1">Uncharacterized protein</fullName>
    </submittedName>
</protein>
<proteinExistence type="predicted"/>
<keyword evidence="2" id="KW-1185">Reference proteome</keyword>
<dbReference type="EMBL" id="VTPC01072474">
    <property type="protein sequence ID" value="KAF2888948.1"/>
    <property type="molecule type" value="Genomic_DNA"/>
</dbReference>
<organism evidence="1 2">
    <name type="scientific">Ignelater luminosus</name>
    <name type="common">Cucubano</name>
    <name type="synonym">Pyrophorus luminosus</name>
    <dbReference type="NCBI Taxonomy" id="2038154"/>
    <lineage>
        <taxon>Eukaryota</taxon>
        <taxon>Metazoa</taxon>
        <taxon>Ecdysozoa</taxon>
        <taxon>Arthropoda</taxon>
        <taxon>Hexapoda</taxon>
        <taxon>Insecta</taxon>
        <taxon>Pterygota</taxon>
        <taxon>Neoptera</taxon>
        <taxon>Endopterygota</taxon>
        <taxon>Coleoptera</taxon>
        <taxon>Polyphaga</taxon>
        <taxon>Elateriformia</taxon>
        <taxon>Elateroidea</taxon>
        <taxon>Elateridae</taxon>
        <taxon>Agrypninae</taxon>
        <taxon>Pyrophorini</taxon>
        <taxon>Ignelater</taxon>
    </lineage>
</organism>
<dbReference type="Proteomes" id="UP000801492">
    <property type="component" value="Unassembled WGS sequence"/>
</dbReference>
<dbReference type="AlphaFoldDB" id="A0A8K0CQV1"/>
<reference evidence="1" key="1">
    <citation type="submission" date="2019-08" db="EMBL/GenBank/DDBJ databases">
        <title>The genome of the North American firefly Photinus pyralis.</title>
        <authorList>
            <consortium name="Photinus pyralis genome working group"/>
            <person name="Fallon T.R."/>
            <person name="Sander Lower S.E."/>
            <person name="Weng J.-K."/>
        </authorList>
    </citation>
    <scope>NUCLEOTIDE SEQUENCE</scope>
    <source>
        <strain evidence="1">TRF0915ILg1</strain>
        <tissue evidence="1">Whole body</tissue>
    </source>
</reference>
<comment type="caution">
    <text evidence="1">The sequence shown here is derived from an EMBL/GenBank/DDBJ whole genome shotgun (WGS) entry which is preliminary data.</text>
</comment>
<evidence type="ECO:0000313" key="1">
    <source>
        <dbReference type="EMBL" id="KAF2888948.1"/>
    </source>
</evidence>
<name>A0A8K0CQV1_IGNLU</name>
<gene>
    <name evidence="1" type="ORF">ILUMI_17225</name>
</gene>
<accession>A0A8K0CQV1</accession>